<dbReference type="EMBL" id="JAGKQH010000018">
    <property type="protein sequence ID" value="KAG6573246.1"/>
    <property type="molecule type" value="Genomic_DNA"/>
</dbReference>
<sequence length="89" mass="9891">MIDPLAKSFEFKKAKRQREENGDEIRCSKWREVREKKLVYVLAKFGAFKSHIKGQFILRMPLLASSGSGCGCGIGNGIGLALFEWAAGL</sequence>
<feature type="non-terminal residue" evidence="1">
    <location>
        <position position="1"/>
    </location>
</feature>
<keyword evidence="2" id="KW-1185">Reference proteome</keyword>
<gene>
    <name evidence="1" type="ORF">SDJN03_27133</name>
</gene>
<name>A0AAV6LZN3_9ROSI</name>
<comment type="caution">
    <text evidence="1">The sequence shown here is derived from an EMBL/GenBank/DDBJ whole genome shotgun (WGS) entry which is preliminary data.</text>
</comment>
<dbReference type="Proteomes" id="UP000685013">
    <property type="component" value="Chromosome 18"/>
</dbReference>
<evidence type="ECO:0000313" key="2">
    <source>
        <dbReference type="Proteomes" id="UP000685013"/>
    </source>
</evidence>
<protein>
    <submittedName>
        <fullName evidence="1">Uncharacterized protein</fullName>
    </submittedName>
</protein>
<proteinExistence type="predicted"/>
<reference evidence="1 2" key="1">
    <citation type="journal article" date="2021" name="Hortic Res">
        <title>The domestication of Cucurbita argyrosperma as revealed by the genome of its wild relative.</title>
        <authorList>
            <person name="Barrera-Redondo J."/>
            <person name="Sanchez-de la Vega G."/>
            <person name="Aguirre-Liguori J.A."/>
            <person name="Castellanos-Morales G."/>
            <person name="Gutierrez-Guerrero Y.T."/>
            <person name="Aguirre-Dugua X."/>
            <person name="Aguirre-Planter E."/>
            <person name="Tenaillon M.I."/>
            <person name="Lira-Saade R."/>
            <person name="Eguiarte L.E."/>
        </authorList>
    </citation>
    <scope>NUCLEOTIDE SEQUENCE [LARGE SCALE GENOMIC DNA]</scope>
    <source>
        <strain evidence="1">JBR-2021</strain>
    </source>
</reference>
<organism evidence="1 2">
    <name type="scientific">Cucurbita argyrosperma subsp. sororia</name>
    <dbReference type="NCBI Taxonomy" id="37648"/>
    <lineage>
        <taxon>Eukaryota</taxon>
        <taxon>Viridiplantae</taxon>
        <taxon>Streptophyta</taxon>
        <taxon>Embryophyta</taxon>
        <taxon>Tracheophyta</taxon>
        <taxon>Spermatophyta</taxon>
        <taxon>Magnoliopsida</taxon>
        <taxon>eudicotyledons</taxon>
        <taxon>Gunneridae</taxon>
        <taxon>Pentapetalae</taxon>
        <taxon>rosids</taxon>
        <taxon>fabids</taxon>
        <taxon>Cucurbitales</taxon>
        <taxon>Cucurbitaceae</taxon>
        <taxon>Cucurbiteae</taxon>
        <taxon>Cucurbita</taxon>
    </lineage>
</organism>
<evidence type="ECO:0000313" key="1">
    <source>
        <dbReference type="EMBL" id="KAG6573246.1"/>
    </source>
</evidence>
<accession>A0AAV6LZN3</accession>
<dbReference type="AlphaFoldDB" id="A0AAV6LZN3"/>